<dbReference type="CDD" id="cd14966">
    <property type="entry name" value="7tmD_STE3"/>
    <property type="match status" value="1"/>
</dbReference>
<dbReference type="GO" id="GO:0005886">
    <property type="term" value="C:plasma membrane"/>
    <property type="evidence" value="ECO:0007669"/>
    <property type="project" value="TreeGrafter"/>
</dbReference>
<evidence type="ECO:0000256" key="1">
    <source>
        <dbReference type="ARBA" id="ARBA00004141"/>
    </source>
</evidence>
<feature type="transmembrane region" description="Helical" evidence="10">
    <location>
        <begin position="73"/>
        <end position="91"/>
    </location>
</feature>
<keyword evidence="5 10" id="KW-1133">Transmembrane helix</keyword>
<dbReference type="OrthoDB" id="2874149at2759"/>
<comment type="similarity">
    <text evidence="2">Belongs to the G-protein coupled receptor 4 family.</text>
</comment>
<evidence type="ECO:0000256" key="6">
    <source>
        <dbReference type="ARBA" id="ARBA00023040"/>
    </source>
</evidence>
<keyword evidence="12" id="KW-1185">Reference proteome</keyword>
<evidence type="ECO:0000256" key="3">
    <source>
        <dbReference type="ARBA" id="ARBA00022507"/>
    </source>
</evidence>
<evidence type="ECO:0000256" key="8">
    <source>
        <dbReference type="ARBA" id="ARBA00023170"/>
    </source>
</evidence>
<feature type="transmembrane region" description="Helical" evidence="10">
    <location>
        <begin position="202"/>
        <end position="226"/>
    </location>
</feature>
<dbReference type="Pfam" id="PF02076">
    <property type="entry name" value="STE3"/>
    <property type="match status" value="1"/>
</dbReference>
<dbReference type="InterPro" id="IPR001499">
    <property type="entry name" value="GPCR_STE3"/>
</dbReference>
<protein>
    <submittedName>
        <fullName evidence="11">Uncharacterized protein</fullName>
    </submittedName>
</protein>
<keyword evidence="7 10" id="KW-0472">Membrane</keyword>
<evidence type="ECO:0000256" key="5">
    <source>
        <dbReference type="ARBA" id="ARBA00022989"/>
    </source>
</evidence>
<dbReference type="eggNOG" id="ENOG502S44N">
    <property type="taxonomic scope" value="Eukaryota"/>
</dbReference>
<feature type="transmembrane region" description="Helical" evidence="10">
    <location>
        <begin position="35"/>
        <end position="53"/>
    </location>
</feature>
<evidence type="ECO:0000313" key="12">
    <source>
        <dbReference type="Proteomes" id="UP000009131"/>
    </source>
</evidence>
<accession>G7DZ90</accession>
<dbReference type="PRINTS" id="PR00899">
    <property type="entry name" value="GPCRSTE3"/>
</dbReference>
<reference evidence="11 12" key="2">
    <citation type="journal article" date="2012" name="Open Biol.">
        <title>Characteristics of nucleosomes and linker DNA regions on the genome of the basidiomycete Mixia osmundae revealed by mono- and dinucleosome mapping.</title>
        <authorList>
            <person name="Nishida H."/>
            <person name="Kondo S."/>
            <person name="Matsumoto T."/>
            <person name="Suzuki Y."/>
            <person name="Yoshikawa H."/>
            <person name="Taylor T.D."/>
            <person name="Sugiyama J."/>
        </authorList>
    </citation>
    <scope>NUCLEOTIDE SEQUENCE [LARGE SCALE GENOMIC DNA]</scope>
    <source>
        <strain evidence="12">CBS 9802 / IAM 14324 / JCM 22182 / KY 12970</strain>
    </source>
</reference>
<feature type="transmembrane region" description="Helical" evidence="10">
    <location>
        <begin position="111"/>
        <end position="131"/>
    </location>
</feature>
<comment type="caution">
    <text evidence="11">The sequence shown here is derived from an EMBL/GenBank/DDBJ whole genome shotgun (WGS) entry which is preliminary data.</text>
</comment>
<dbReference type="EMBL" id="BABT02000067">
    <property type="protein sequence ID" value="GAA95900.1"/>
    <property type="molecule type" value="Genomic_DNA"/>
</dbReference>
<gene>
    <name evidence="11" type="primary">Mo02558</name>
    <name evidence="11" type="ORF">E5Q_02558</name>
</gene>
<keyword evidence="3" id="KW-0589">Pheromone response</keyword>
<dbReference type="GO" id="GO:0000750">
    <property type="term" value="P:pheromone-dependent signal transduction involved in conjugation with cellular fusion"/>
    <property type="evidence" value="ECO:0007669"/>
    <property type="project" value="TreeGrafter"/>
</dbReference>
<dbReference type="PANTHER" id="PTHR28097:SF1">
    <property type="entry name" value="PHEROMONE A FACTOR RECEPTOR"/>
    <property type="match status" value="1"/>
</dbReference>
<dbReference type="PANTHER" id="PTHR28097">
    <property type="entry name" value="PHEROMONE A FACTOR RECEPTOR"/>
    <property type="match status" value="1"/>
</dbReference>
<sequence>MTATVFAAASGITAILNIVPFLWHLQNSNSGPICLGFWIILMNFLYFINALVWANDALNRAPAFCDITAKLQLAGPIGVLVADLCILRFLAQIVSPKCRMITAQSRRRASIYDYCFSLGLPVLVMATHIIYQPYRFGLAKNFGCLTTLVLTWPTYILFLIWPPILSFVACVYAVYIAARLIKHRRAFGKTIQQSGSAITPSRFVRLGLLSTCFVLFNLPLSIYNILIVQESSGGYIDYSWDFIHADMKYIQFYPLNPPTTTIGNWSLVIAGLLVFLFFGFGSESMSYYRAVYYRTASLLRLRRHAVKPSGADPAQVHLRRDVSNVSHSGEWKRPIEDLVSPSKSDSRPFQGLQEVKLPASQNACNATDRKSALYTQCNA</sequence>
<dbReference type="PRINTS" id="PR00900">
    <property type="entry name" value="PHEROMONEAR"/>
</dbReference>
<feature type="transmembrane region" description="Helical" evidence="10">
    <location>
        <begin position="262"/>
        <end position="280"/>
    </location>
</feature>
<keyword evidence="6" id="KW-0297">G-protein coupled receptor</keyword>
<dbReference type="STRING" id="764103.G7DZ90"/>
<evidence type="ECO:0000256" key="4">
    <source>
        <dbReference type="ARBA" id="ARBA00022692"/>
    </source>
</evidence>
<dbReference type="HOGENOM" id="CLU_027592_5_0_1"/>
<keyword evidence="8" id="KW-0675">Receptor</keyword>
<dbReference type="Proteomes" id="UP000009131">
    <property type="component" value="Unassembled WGS sequence"/>
</dbReference>
<keyword evidence="9" id="KW-0807">Transducer</keyword>
<feature type="transmembrane region" description="Helical" evidence="10">
    <location>
        <begin position="155"/>
        <end position="181"/>
    </location>
</feature>
<evidence type="ECO:0000256" key="2">
    <source>
        <dbReference type="ARBA" id="ARBA00011085"/>
    </source>
</evidence>
<evidence type="ECO:0000313" key="11">
    <source>
        <dbReference type="EMBL" id="GAA95900.1"/>
    </source>
</evidence>
<dbReference type="GO" id="GO:0004933">
    <property type="term" value="F:mating-type a-factor pheromone receptor activity"/>
    <property type="evidence" value="ECO:0007669"/>
    <property type="project" value="InterPro"/>
</dbReference>
<proteinExistence type="inferred from homology"/>
<organism evidence="11 12">
    <name type="scientific">Mixia osmundae (strain CBS 9802 / IAM 14324 / JCM 22182 / KY 12970)</name>
    <dbReference type="NCBI Taxonomy" id="764103"/>
    <lineage>
        <taxon>Eukaryota</taxon>
        <taxon>Fungi</taxon>
        <taxon>Dikarya</taxon>
        <taxon>Basidiomycota</taxon>
        <taxon>Pucciniomycotina</taxon>
        <taxon>Mixiomycetes</taxon>
        <taxon>Mixiales</taxon>
        <taxon>Mixiaceae</taxon>
        <taxon>Mixia</taxon>
    </lineage>
</organism>
<evidence type="ECO:0000256" key="9">
    <source>
        <dbReference type="ARBA" id="ARBA00023224"/>
    </source>
</evidence>
<name>G7DZ90_MIXOS</name>
<dbReference type="FunCoup" id="G7DZ90">
    <property type="interactions" value="72"/>
</dbReference>
<dbReference type="AlphaFoldDB" id="G7DZ90"/>
<evidence type="ECO:0000256" key="10">
    <source>
        <dbReference type="SAM" id="Phobius"/>
    </source>
</evidence>
<evidence type="ECO:0000256" key="7">
    <source>
        <dbReference type="ARBA" id="ARBA00023136"/>
    </source>
</evidence>
<keyword evidence="4 10" id="KW-0812">Transmembrane</keyword>
<dbReference type="InterPro" id="IPR001546">
    <property type="entry name" value="GPCR_Pheromne_A_rcpt"/>
</dbReference>
<comment type="subcellular location">
    <subcellularLocation>
        <location evidence="1">Membrane</location>
        <topology evidence="1">Multi-pass membrane protein</topology>
    </subcellularLocation>
</comment>
<reference evidence="11 12" key="1">
    <citation type="journal article" date="2011" name="J. Gen. Appl. Microbiol.">
        <title>Draft genome sequencing of the enigmatic basidiomycete Mixia osmundae.</title>
        <authorList>
            <person name="Nishida H."/>
            <person name="Nagatsuka Y."/>
            <person name="Sugiyama J."/>
        </authorList>
    </citation>
    <scope>NUCLEOTIDE SEQUENCE [LARGE SCALE GENOMIC DNA]</scope>
    <source>
        <strain evidence="12">CBS 9802 / IAM 14324 / JCM 22182 / KY 12970</strain>
    </source>
</reference>
<feature type="transmembrane region" description="Helical" evidence="10">
    <location>
        <begin position="6"/>
        <end position="23"/>
    </location>
</feature>
<dbReference type="InParanoid" id="G7DZ90"/>